<name>A0ABM1NKA9_NICVS</name>
<organism evidence="1 2">
    <name type="scientific">Nicrophorus vespilloides</name>
    <name type="common">Boreal carrion beetle</name>
    <dbReference type="NCBI Taxonomy" id="110193"/>
    <lineage>
        <taxon>Eukaryota</taxon>
        <taxon>Metazoa</taxon>
        <taxon>Ecdysozoa</taxon>
        <taxon>Arthropoda</taxon>
        <taxon>Hexapoda</taxon>
        <taxon>Insecta</taxon>
        <taxon>Pterygota</taxon>
        <taxon>Neoptera</taxon>
        <taxon>Endopterygota</taxon>
        <taxon>Coleoptera</taxon>
        <taxon>Polyphaga</taxon>
        <taxon>Staphyliniformia</taxon>
        <taxon>Silphidae</taxon>
        <taxon>Nicrophorinae</taxon>
        <taxon>Nicrophorus</taxon>
    </lineage>
</organism>
<sequence>MLRRRIVAMTNVECMIIPKYWFQLRSRAHIWVQIAHYLYTHIPTTKDVYLAFLRQRKWRAYKKDLITSLSPKIPCNTIHNVPYSVRIIEDFDYERK</sequence>
<keyword evidence="1" id="KW-1185">Reference proteome</keyword>
<protein>
    <submittedName>
        <fullName evidence="2">Uncharacterized protein LOC108569971</fullName>
    </submittedName>
</protein>
<proteinExistence type="predicted"/>
<gene>
    <name evidence="2" type="primary">LOC108569971</name>
</gene>
<dbReference type="RefSeq" id="XP_017787259.1">
    <property type="nucleotide sequence ID" value="XM_017931770.1"/>
</dbReference>
<evidence type="ECO:0000313" key="1">
    <source>
        <dbReference type="Proteomes" id="UP000695000"/>
    </source>
</evidence>
<dbReference type="GeneID" id="108569971"/>
<accession>A0ABM1NKA9</accession>
<evidence type="ECO:0000313" key="2">
    <source>
        <dbReference type="RefSeq" id="XP_017787259.1"/>
    </source>
</evidence>
<dbReference type="Proteomes" id="UP000695000">
    <property type="component" value="Unplaced"/>
</dbReference>
<reference evidence="2" key="1">
    <citation type="submission" date="2025-08" db="UniProtKB">
        <authorList>
            <consortium name="RefSeq"/>
        </authorList>
    </citation>
    <scope>IDENTIFICATION</scope>
    <source>
        <tissue evidence="2">Whole Larva</tissue>
    </source>
</reference>